<keyword evidence="6 8" id="KW-1133">Transmembrane helix</keyword>
<evidence type="ECO:0000256" key="4">
    <source>
        <dbReference type="ARBA" id="ARBA00022475"/>
    </source>
</evidence>
<dbReference type="Pfam" id="PF00528">
    <property type="entry name" value="BPD_transp_1"/>
    <property type="match status" value="1"/>
</dbReference>
<gene>
    <name evidence="10" type="ORF">QNA08_13490</name>
</gene>
<evidence type="ECO:0000256" key="3">
    <source>
        <dbReference type="ARBA" id="ARBA00022448"/>
    </source>
</evidence>
<comment type="subcellular location">
    <subcellularLocation>
        <location evidence="1 8">Cell membrane</location>
        <topology evidence="1 8">Multi-pass membrane protein</topology>
    </subcellularLocation>
</comment>
<feature type="domain" description="ABC transmembrane type-1" evidence="9">
    <location>
        <begin position="120"/>
        <end position="334"/>
    </location>
</feature>
<dbReference type="SUPFAM" id="SSF161098">
    <property type="entry name" value="MetI-like"/>
    <property type="match status" value="1"/>
</dbReference>
<accession>A0ABT7AIP6</accession>
<keyword evidence="3 8" id="KW-0813">Transport</keyword>
<keyword evidence="4" id="KW-1003">Cell membrane</keyword>
<feature type="transmembrane region" description="Helical" evidence="8">
    <location>
        <begin position="12"/>
        <end position="34"/>
    </location>
</feature>
<keyword evidence="11" id="KW-1185">Reference proteome</keyword>
<evidence type="ECO:0000256" key="5">
    <source>
        <dbReference type="ARBA" id="ARBA00022692"/>
    </source>
</evidence>
<evidence type="ECO:0000256" key="6">
    <source>
        <dbReference type="ARBA" id="ARBA00022989"/>
    </source>
</evidence>
<dbReference type="EMBL" id="JASJEV010000008">
    <property type="protein sequence ID" value="MDJ1159248.1"/>
    <property type="molecule type" value="Genomic_DNA"/>
</dbReference>
<evidence type="ECO:0000256" key="8">
    <source>
        <dbReference type="RuleBase" id="RU363032"/>
    </source>
</evidence>
<evidence type="ECO:0000256" key="1">
    <source>
        <dbReference type="ARBA" id="ARBA00004651"/>
    </source>
</evidence>
<evidence type="ECO:0000256" key="7">
    <source>
        <dbReference type="ARBA" id="ARBA00023136"/>
    </source>
</evidence>
<comment type="caution">
    <text evidence="10">The sequence shown here is derived from an EMBL/GenBank/DDBJ whole genome shotgun (WGS) entry which is preliminary data.</text>
</comment>
<feature type="transmembrane region" description="Helical" evidence="8">
    <location>
        <begin position="211"/>
        <end position="230"/>
    </location>
</feature>
<keyword evidence="7 8" id="KW-0472">Membrane</keyword>
<evidence type="ECO:0000313" key="11">
    <source>
        <dbReference type="Proteomes" id="UP001321492"/>
    </source>
</evidence>
<protein>
    <submittedName>
        <fullName evidence="10">ABC transporter permease</fullName>
    </submittedName>
</protein>
<dbReference type="PANTHER" id="PTHR42929:SF1">
    <property type="entry name" value="INNER MEMBRANE ABC TRANSPORTER PERMEASE PROTEIN YDCU-RELATED"/>
    <property type="match status" value="1"/>
</dbReference>
<dbReference type="PANTHER" id="PTHR42929">
    <property type="entry name" value="INNER MEMBRANE ABC TRANSPORTER PERMEASE PROTEIN YDCU-RELATED-RELATED"/>
    <property type="match status" value="1"/>
</dbReference>
<feature type="transmembrane region" description="Helical" evidence="8">
    <location>
        <begin position="316"/>
        <end position="336"/>
    </location>
</feature>
<sequence length="345" mass="37830">MREILRAFGGPLSLVIGTLVGFWLLILVAVPQVAMLDYSLWSQAANADLSAAIDRAYAEATMAEFDRRAEANPAKATELDEKLTALKRTIAELEAAQTSPPKTYGLQNYTRMSPLHAYIFVRTILSALAVAAVALVVCYPIAYAAAFAPTPRRAAILLTALLVPYAMNELLRVYAWLMIFDYRGVLNSLFAAVGLADLEARRWVPFLETQGALFTVMVSVYALFMVFPIMNTLQTLDPHQIEAARDLGASAWRIHARVVIPHAKPGIAVGVITVFMLAAGSFAVPQILSRGTGGDWFSQLVYRQFFEANNWNLGSAYAFSLLVVSLAIVFAMMRAFGVSLREITK</sequence>
<dbReference type="Proteomes" id="UP001321492">
    <property type="component" value="Unassembled WGS sequence"/>
</dbReference>
<dbReference type="InterPro" id="IPR000515">
    <property type="entry name" value="MetI-like"/>
</dbReference>
<evidence type="ECO:0000313" key="10">
    <source>
        <dbReference type="EMBL" id="MDJ1159248.1"/>
    </source>
</evidence>
<proteinExistence type="inferred from homology"/>
<evidence type="ECO:0000259" key="9">
    <source>
        <dbReference type="PROSITE" id="PS50928"/>
    </source>
</evidence>
<dbReference type="InterPro" id="IPR035906">
    <property type="entry name" value="MetI-like_sf"/>
</dbReference>
<comment type="similarity">
    <text evidence="2">Belongs to the binding-protein-dependent transport system permease family. CysTW subfamily.</text>
</comment>
<name>A0ABT7AIP6_9HYPH</name>
<evidence type="ECO:0000256" key="2">
    <source>
        <dbReference type="ARBA" id="ARBA00007069"/>
    </source>
</evidence>
<feature type="transmembrane region" description="Helical" evidence="8">
    <location>
        <begin position="154"/>
        <end position="179"/>
    </location>
</feature>
<organism evidence="10 11">
    <name type="scientific">Chelatococcus albus</name>
    <dbReference type="NCBI Taxonomy" id="3047466"/>
    <lineage>
        <taxon>Bacteria</taxon>
        <taxon>Pseudomonadati</taxon>
        <taxon>Pseudomonadota</taxon>
        <taxon>Alphaproteobacteria</taxon>
        <taxon>Hyphomicrobiales</taxon>
        <taxon>Chelatococcaceae</taxon>
        <taxon>Chelatococcus</taxon>
    </lineage>
</organism>
<dbReference type="Gene3D" id="1.10.3720.10">
    <property type="entry name" value="MetI-like"/>
    <property type="match status" value="1"/>
</dbReference>
<feature type="transmembrane region" description="Helical" evidence="8">
    <location>
        <begin position="267"/>
        <end position="288"/>
    </location>
</feature>
<keyword evidence="5 8" id="KW-0812">Transmembrane</keyword>
<dbReference type="PROSITE" id="PS50928">
    <property type="entry name" value="ABC_TM1"/>
    <property type="match status" value="1"/>
</dbReference>
<dbReference type="CDD" id="cd06261">
    <property type="entry name" value="TM_PBP2"/>
    <property type="match status" value="1"/>
</dbReference>
<feature type="transmembrane region" description="Helical" evidence="8">
    <location>
        <begin position="119"/>
        <end position="142"/>
    </location>
</feature>
<reference evidence="10 11" key="1">
    <citation type="submission" date="2023-05" db="EMBL/GenBank/DDBJ databases">
        <title>Chelatococcus sp. nov., a moderately thermophilic bacterium isolated from hot spring microbial mat.</title>
        <authorList>
            <person name="Hu C.-J."/>
            <person name="Li W.-J."/>
        </authorList>
    </citation>
    <scope>NUCLEOTIDE SEQUENCE [LARGE SCALE GENOMIC DNA]</scope>
    <source>
        <strain evidence="10 11">SYSU G07232</strain>
    </source>
</reference>
<dbReference type="RefSeq" id="WP_283741250.1">
    <property type="nucleotide sequence ID" value="NZ_JASJEV010000008.1"/>
</dbReference>